<sequence>MESGYRHMRIGSAGLALATMAGLAWPSNAAAEETEHVLAGDCVEWWSEQDEGRALSARPGLLSLNLGRQERTTLEVGEDSPESGEHQSGDRVLSISLPGNISLGGAGTLTELTGEGCEPGNDTDDGLAEPDPGDGETTAPDSGDTPQDEFGQNETTNPGHTDAIHSPPISESAAPGTTTAPSPTGHTAAVAGPGAGADGGGPGRVSLDQAPGTAERTPSAQRSAQREEGSTFVAVPHDSRATQDAKAAKAVERLPLLLAILSLVLVAAALVHTWARRTLLR</sequence>
<feature type="compositionally biased region" description="Polar residues" evidence="1">
    <location>
        <begin position="150"/>
        <end position="159"/>
    </location>
</feature>
<dbReference type="HOGENOM" id="CLU_1102182_0_0_11"/>
<feature type="compositionally biased region" description="Gly residues" evidence="1">
    <location>
        <begin position="193"/>
        <end position="203"/>
    </location>
</feature>
<feature type="chain" id="PRO_5003634444" evidence="3">
    <location>
        <begin position="32"/>
        <end position="281"/>
    </location>
</feature>
<dbReference type="EMBL" id="JH636049">
    <property type="protein sequence ID" value="EID54359.1"/>
    <property type="molecule type" value="Genomic_DNA"/>
</dbReference>
<protein>
    <submittedName>
        <fullName evidence="4">Uncharacterized protein</fullName>
    </submittedName>
</protein>
<evidence type="ECO:0000256" key="2">
    <source>
        <dbReference type="SAM" id="Phobius"/>
    </source>
</evidence>
<keyword evidence="2" id="KW-0812">Transmembrane</keyword>
<evidence type="ECO:0000256" key="1">
    <source>
        <dbReference type="SAM" id="MobiDB-lite"/>
    </source>
</evidence>
<name>I0V2K6_9PSEU</name>
<evidence type="ECO:0000313" key="5">
    <source>
        <dbReference type="Proteomes" id="UP000004691"/>
    </source>
</evidence>
<keyword evidence="3" id="KW-0732">Signal</keyword>
<keyword evidence="5" id="KW-1185">Reference proteome</keyword>
<evidence type="ECO:0000313" key="4">
    <source>
        <dbReference type="EMBL" id="EID54359.1"/>
    </source>
</evidence>
<proteinExistence type="predicted"/>
<feature type="signal peptide" evidence="3">
    <location>
        <begin position="1"/>
        <end position="31"/>
    </location>
</feature>
<keyword evidence="2" id="KW-0472">Membrane</keyword>
<accession>I0V2K6</accession>
<feature type="compositionally biased region" description="Low complexity" evidence="1">
    <location>
        <begin position="108"/>
        <end position="120"/>
    </location>
</feature>
<dbReference type="Proteomes" id="UP000004691">
    <property type="component" value="Unassembled WGS sequence"/>
</dbReference>
<feature type="transmembrane region" description="Helical" evidence="2">
    <location>
        <begin position="254"/>
        <end position="275"/>
    </location>
</feature>
<dbReference type="AlphaFoldDB" id="I0V2K6"/>
<feature type="region of interest" description="Disordered" evidence="1">
    <location>
        <begin position="72"/>
        <end position="231"/>
    </location>
</feature>
<feature type="compositionally biased region" description="Acidic residues" evidence="1">
    <location>
        <begin position="121"/>
        <end position="134"/>
    </location>
</feature>
<keyword evidence="2" id="KW-1133">Transmembrane helix</keyword>
<feature type="compositionally biased region" description="Low complexity" evidence="1">
    <location>
        <begin position="172"/>
        <end position="192"/>
    </location>
</feature>
<organism evidence="4 5">
    <name type="scientific">Saccharomonospora xinjiangensis XJ-54</name>
    <dbReference type="NCBI Taxonomy" id="882086"/>
    <lineage>
        <taxon>Bacteria</taxon>
        <taxon>Bacillati</taxon>
        <taxon>Actinomycetota</taxon>
        <taxon>Actinomycetes</taxon>
        <taxon>Pseudonocardiales</taxon>
        <taxon>Pseudonocardiaceae</taxon>
        <taxon>Saccharomonospora</taxon>
    </lineage>
</organism>
<gene>
    <name evidence="4" type="ORF">SacxiDRAFT_2127</name>
</gene>
<dbReference type="STRING" id="882086.SacxiDRAFT_2127"/>
<reference evidence="4 5" key="1">
    <citation type="submission" date="2012-01" db="EMBL/GenBank/DDBJ databases">
        <title>Improved High-Quality Draft sequence of Saccharomonospora xinjiangensis XJ-54.</title>
        <authorList>
            <consortium name="US DOE Joint Genome Institute"/>
            <person name="Lucas S."/>
            <person name="Han J."/>
            <person name="Lapidus A."/>
            <person name="Cheng J.-F."/>
            <person name="Goodwin L."/>
            <person name="Pitluck S."/>
            <person name="Peters L."/>
            <person name="Mikhailova N."/>
            <person name="Teshima H."/>
            <person name="Detter J.C."/>
            <person name="Han C."/>
            <person name="Tapia R."/>
            <person name="Land M."/>
            <person name="Hauser L."/>
            <person name="Kyrpides N."/>
            <person name="Ivanova N."/>
            <person name="Pagani I."/>
            <person name="Brambilla E.-M."/>
            <person name="Klenk H.-P."/>
            <person name="Woyke T."/>
        </authorList>
    </citation>
    <scope>NUCLEOTIDE SEQUENCE [LARGE SCALE GENOMIC DNA]</scope>
    <source>
        <strain evidence="4 5">XJ-54</strain>
    </source>
</reference>
<dbReference type="eggNOG" id="ENOG5033PM4">
    <property type="taxonomic scope" value="Bacteria"/>
</dbReference>
<evidence type="ECO:0000256" key="3">
    <source>
        <dbReference type="SAM" id="SignalP"/>
    </source>
</evidence>